<dbReference type="GO" id="GO:0005886">
    <property type="term" value="C:plasma membrane"/>
    <property type="evidence" value="ECO:0007669"/>
    <property type="project" value="UniProtKB-SubCell"/>
</dbReference>
<comment type="caution">
    <text evidence="7">Lacks conserved residue(s) required for the propagation of feature annotation.</text>
</comment>
<dbReference type="Proteomes" id="UP001153555">
    <property type="component" value="Unassembled WGS sequence"/>
</dbReference>
<gene>
    <name evidence="9" type="ORF">SHERM_12500</name>
</gene>
<evidence type="ECO:0000313" key="9">
    <source>
        <dbReference type="EMBL" id="CAA0811293.1"/>
    </source>
</evidence>
<evidence type="ECO:0000256" key="7">
    <source>
        <dbReference type="RuleBase" id="RU361233"/>
    </source>
</evidence>
<evidence type="ECO:0000256" key="2">
    <source>
        <dbReference type="ARBA" id="ARBA00007651"/>
    </source>
</evidence>
<evidence type="ECO:0000256" key="4">
    <source>
        <dbReference type="ARBA" id="ARBA00022692"/>
    </source>
</evidence>
<dbReference type="OrthoDB" id="1904499at2759"/>
<evidence type="ECO:0000259" key="8">
    <source>
        <dbReference type="Pfam" id="PF04535"/>
    </source>
</evidence>
<feature type="domain" description="Casparian strip membrane protein" evidence="8">
    <location>
        <begin position="17"/>
        <end position="102"/>
    </location>
</feature>
<keyword evidence="4 7" id="KW-0812">Transmembrane</keyword>
<dbReference type="EMBL" id="CACSLK010008332">
    <property type="protein sequence ID" value="CAA0811293.1"/>
    <property type="molecule type" value="Genomic_DNA"/>
</dbReference>
<evidence type="ECO:0000313" key="10">
    <source>
        <dbReference type="Proteomes" id="UP001153555"/>
    </source>
</evidence>
<sequence>MGSPNVEGTPRKFYYFTQISLRFVAIGVTLAAAWLMMSNNETAVVFGIQVDARYTYAPAFKFLAIANLVALAFSLLSVIVTFVVRKRALKPAHFYIFFIHDLKGKLEKYCHLNLMGKKR</sequence>
<protein>
    <recommendedName>
        <fullName evidence="7">CASP-like protein</fullName>
    </recommendedName>
</protein>
<proteinExistence type="inferred from homology"/>
<comment type="similarity">
    <text evidence="2 7">Belongs to the Casparian strip membrane proteins (CASP) family.</text>
</comment>
<reference evidence="9" key="1">
    <citation type="submission" date="2019-12" db="EMBL/GenBank/DDBJ databases">
        <authorList>
            <person name="Scholes J."/>
        </authorList>
    </citation>
    <scope>NUCLEOTIDE SEQUENCE</scope>
</reference>
<dbReference type="InterPro" id="IPR006459">
    <property type="entry name" value="CASP/CASPL"/>
</dbReference>
<keyword evidence="3 7" id="KW-1003">Cell membrane</keyword>
<keyword evidence="6 7" id="KW-0472">Membrane</keyword>
<dbReference type="NCBIfam" id="TIGR01569">
    <property type="entry name" value="A_tha_TIGR01569"/>
    <property type="match status" value="1"/>
</dbReference>
<feature type="transmembrane region" description="Helical" evidence="7">
    <location>
        <begin position="62"/>
        <end position="84"/>
    </location>
</feature>
<evidence type="ECO:0000256" key="6">
    <source>
        <dbReference type="ARBA" id="ARBA00023136"/>
    </source>
</evidence>
<evidence type="ECO:0000256" key="5">
    <source>
        <dbReference type="ARBA" id="ARBA00022989"/>
    </source>
</evidence>
<feature type="transmembrane region" description="Helical" evidence="7">
    <location>
        <begin position="19"/>
        <end position="37"/>
    </location>
</feature>
<comment type="subunit">
    <text evidence="7">Homodimer and heterodimers.</text>
</comment>
<dbReference type="InterPro" id="IPR006702">
    <property type="entry name" value="CASP_dom"/>
</dbReference>
<evidence type="ECO:0000256" key="1">
    <source>
        <dbReference type="ARBA" id="ARBA00004651"/>
    </source>
</evidence>
<accession>A0A9N7R260</accession>
<keyword evidence="10" id="KW-1185">Reference proteome</keyword>
<keyword evidence="5 7" id="KW-1133">Transmembrane helix</keyword>
<comment type="subcellular location">
    <subcellularLocation>
        <location evidence="1 7">Cell membrane</location>
        <topology evidence="1 7">Multi-pass membrane protein</topology>
    </subcellularLocation>
</comment>
<comment type="caution">
    <text evidence="9">The sequence shown here is derived from an EMBL/GenBank/DDBJ whole genome shotgun (WGS) entry which is preliminary data.</text>
</comment>
<evidence type="ECO:0000256" key="3">
    <source>
        <dbReference type="ARBA" id="ARBA00022475"/>
    </source>
</evidence>
<dbReference type="AlphaFoldDB" id="A0A9N7R260"/>
<organism evidence="9 10">
    <name type="scientific">Striga hermonthica</name>
    <name type="common">Purple witchweed</name>
    <name type="synonym">Buchnera hermonthica</name>
    <dbReference type="NCBI Taxonomy" id="68872"/>
    <lineage>
        <taxon>Eukaryota</taxon>
        <taxon>Viridiplantae</taxon>
        <taxon>Streptophyta</taxon>
        <taxon>Embryophyta</taxon>
        <taxon>Tracheophyta</taxon>
        <taxon>Spermatophyta</taxon>
        <taxon>Magnoliopsida</taxon>
        <taxon>eudicotyledons</taxon>
        <taxon>Gunneridae</taxon>
        <taxon>Pentapetalae</taxon>
        <taxon>asterids</taxon>
        <taxon>lamiids</taxon>
        <taxon>Lamiales</taxon>
        <taxon>Orobanchaceae</taxon>
        <taxon>Buchnereae</taxon>
        <taxon>Striga</taxon>
    </lineage>
</organism>
<name>A0A9N7R260_STRHE</name>
<dbReference type="Pfam" id="PF04535">
    <property type="entry name" value="CASP_dom"/>
    <property type="match status" value="1"/>
</dbReference>